<dbReference type="OrthoDB" id="1767083at2"/>
<evidence type="ECO:0000313" key="2">
    <source>
        <dbReference type="Proteomes" id="UP000255036"/>
    </source>
</evidence>
<sequence length="202" mass="23621">MFFPFLTIFIVFIIFLRIKIKLSDKEEALKTERFWNRETQANQVRKQDVSQLPYIQVPIDEFEMPDINDQNFEELKNTLYQLSTQKIVNLSQFTNTDLKLKYGAANLSTLSEYDANYTELIRTLNKLGHFLYQANYVKEAQKILEYGISCGTDIRTHYILLANIYHDTCQSEKINALIKEANKINSLLKDSILAYLKNSTII</sequence>
<reference evidence="1 2" key="1">
    <citation type="submission" date="2018-07" db="EMBL/GenBank/DDBJ databases">
        <title>Anaerosacharophilus polymeroproducens gen. nov. sp. nov., an anaerobic bacterium isolated from salt field.</title>
        <authorList>
            <person name="Kim W."/>
            <person name="Yang S.-H."/>
            <person name="Oh J."/>
            <person name="Lee J.-H."/>
            <person name="Kwon K.K."/>
        </authorList>
    </citation>
    <scope>NUCLEOTIDE SEQUENCE [LARGE SCALE GENOMIC DNA]</scope>
    <source>
        <strain evidence="1 2">MCWD5</strain>
    </source>
</reference>
<proteinExistence type="predicted"/>
<organism evidence="1 2">
    <name type="scientific">Anaerosacchariphilus polymeriproducens</name>
    <dbReference type="NCBI Taxonomy" id="1812858"/>
    <lineage>
        <taxon>Bacteria</taxon>
        <taxon>Bacillati</taxon>
        <taxon>Bacillota</taxon>
        <taxon>Clostridia</taxon>
        <taxon>Lachnospirales</taxon>
        <taxon>Lachnospiraceae</taxon>
        <taxon>Anaerosacchariphilus</taxon>
    </lineage>
</organism>
<comment type="caution">
    <text evidence="1">The sequence shown here is derived from an EMBL/GenBank/DDBJ whole genome shotgun (WGS) entry which is preliminary data.</text>
</comment>
<evidence type="ECO:0008006" key="3">
    <source>
        <dbReference type="Google" id="ProtNLM"/>
    </source>
</evidence>
<name>A0A371AYD4_9FIRM</name>
<keyword evidence="2" id="KW-1185">Reference proteome</keyword>
<dbReference type="AlphaFoldDB" id="A0A371AYD4"/>
<dbReference type="Proteomes" id="UP000255036">
    <property type="component" value="Unassembled WGS sequence"/>
</dbReference>
<accession>A0A371AYD4</accession>
<evidence type="ECO:0000313" key="1">
    <source>
        <dbReference type="EMBL" id="RDU24573.1"/>
    </source>
</evidence>
<protein>
    <recommendedName>
        <fullName evidence="3">Tetratricopeptide repeat protein</fullName>
    </recommendedName>
</protein>
<gene>
    <name evidence="1" type="ORF">DWV06_03665</name>
</gene>
<dbReference type="EMBL" id="QRCT01000012">
    <property type="protein sequence ID" value="RDU24573.1"/>
    <property type="molecule type" value="Genomic_DNA"/>
</dbReference>
<dbReference type="RefSeq" id="WP_115480806.1">
    <property type="nucleotide sequence ID" value="NZ_QRCT01000012.1"/>
</dbReference>